<evidence type="ECO:0000313" key="2">
    <source>
        <dbReference type="EMBL" id="KYN21959.1"/>
    </source>
</evidence>
<feature type="compositionally biased region" description="Basic and acidic residues" evidence="1">
    <location>
        <begin position="296"/>
        <end position="306"/>
    </location>
</feature>
<dbReference type="EMBL" id="KQ979312">
    <property type="protein sequence ID" value="KYN21959.1"/>
    <property type="molecule type" value="Genomic_DNA"/>
</dbReference>
<keyword evidence="3" id="KW-1185">Reference proteome</keyword>
<dbReference type="Proteomes" id="UP000078492">
    <property type="component" value="Unassembled WGS sequence"/>
</dbReference>
<reference evidence="2 3" key="1">
    <citation type="submission" date="2015-09" db="EMBL/GenBank/DDBJ databases">
        <title>Trachymyrmex cornetzi WGS genome.</title>
        <authorList>
            <person name="Nygaard S."/>
            <person name="Hu H."/>
            <person name="Boomsma J."/>
            <person name="Zhang G."/>
        </authorList>
    </citation>
    <scope>NUCLEOTIDE SEQUENCE [LARGE SCALE GENOMIC DNA]</scope>
    <source>
        <strain evidence="2">Tcor2-1</strain>
        <tissue evidence="2">Whole body</tissue>
    </source>
</reference>
<dbReference type="AlphaFoldDB" id="A0A151JAP9"/>
<sequence>MQHSTPVPTNLENNLIDSLTSTYVLPLTPSQNLPHLSLCSVKGGTMLDSGGSPGVHCSGHYIMPPGSVPTVDYGPSLTTTTNLGVWDTPQIVPANQVTNDKKRTAMGKTMLAMLLQRKMEILNQLEIIVGKQQQQQLISPQIKTNYDHQQESDLLSAPNNYSIWTTANNFRCTSGTDPPPPPPSSATASHLLDDDGPFMSPLDVSPTTSLPSVSKQAPISRLSKTLIRSPYNGTLQHLYNEEVDPTPIPTLSTAFRTPNSVTSWYYGSQHTYEAGIANDMRELELRWEFELREQEKHWSSGGEKDPITTTTSMNK</sequence>
<evidence type="ECO:0000313" key="3">
    <source>
        <dbReference type="Proteomes" id="UP000078492"/>
    </source>
</evidence>
<dbReference type="STRING" id="471704.A0A151JAP9"/>
<gene>
    <name evidence="2" type="ORF">ALC57_05656</name>
</gene>
<name>A0A151JAP9_9HYME</name>
<evidence type="ECO:0000256" key="1">
    <source>
        <dbReference type="SAM" id="MobiDB-lite"/>
    </source>
</evidence>
<protein>
    <submittedName>
        <fullName evidence="2">Uncharacterized protein</fullName>
    </submittedName>
</protein>
<accession>A0A151JAP9</accession>
<feature type="region of interest" description="Disordered" evidence="1">
    <location>
        <begin position="172"/>
        <end position="198"/>
    </location>
</feature>
<feature type="region of interest" description="Disordered" evidence="1">
    <location>
        <begin position="296"/>
        <end position="315"/>
    </location>
</feature>
<proteinExistence type="predicted"/>
<organism evidence="2 3">
    <name type="scientific">Trachymyrmex cornetzi</name>
    <dbReference type="NCBI Taxonomy" id="471704"/>
    <lineage>
        <taxon>Eukaryota</taxon>
        <taxon>Metazoa</taxon>
        <taxon>Ecdysozoa</taxon>
        <taxon>Arthropoda</taxon>
        <taxon>Hexapoda</taxon>
        <taxon>Insecta</taxon>
        <taxon>Pterygota</taxon>
        <taxon>Neoptera</taxon>
        <taxon>Endopterygota</taxon>
        <taxon>Hymenoptera</taxon>
        <taxon>Apocrita</taxon>
        <taxon>Aculeata</taxon>
        <taxon>Formicoidea</taxon>
        <taxon>Formicidae</taxon>
        <taxon>Myrmicinae</taxon>
        <taxon>Trachymyrmex</taxon>
    </lineage>
</organism>